<sequence length="241" mass="26915">MSFAFTAGSLGDIVAVATLIKDLIKLLDDSRGSVKEYHEVVARLSSQLVAVEQVEKIFGGQAQTTKEAEIQAEVRQILAQIKKCAEDFKTKLEKFRPSFTVGGSKNKPGDVLKKVSWRLKREEIETFEKSMVFHTGLLEVYITLKSLYAAQSNRDYISRQITQSSNESKTALQTQSKILRVLGTFIMVLGRTLFFQLHQVAQACQDIKMTMAQMLQLMVAILPFLQKVVSGLEKLTPPPGS</sequence>
<reference evidence="1" key="1">
    <citation type="journal article" date="2021" name="Nat. Commun.">
        <title>Genetic determinants of endophytism in the Arabidopsis root mycobiome.</title>
        <authorList>
            <person name="Mesny F."/>
            <person name="Miyauchi S."/>
            <person name="Thiergart T."/>
            <person name="Pickel B."/>
            <person name="Atanasova L."/>
            <person name="Karlsson M."/>
            <person name="Huettel B."/>
            <person name="Barry K.W."/>
            <person name="Haridas S."/>
            <person name="Chen C."/>
            <person name="Bauer D."/>
            <person name="Andreopoulos W."/>
            <person name="Pangilinan J."/>
            <person name="LaButti K."/>
            <person name="Riley R."/>
            <person name="Lipzen A."/>
            <person name="Clum A."/>
            <person name="Drula E."/>
            <person name="Henrissat B."/>
            <person name="Kohler A."/>
            <person name="Grigoriev I.V."/>
            <person name="Martin F.M."/>
            <person name="Hacquard S."/>
        </authorList>
    </citation>
    <scope>NUCLEOTIDE SEQUENCE</scope>
    <source>
        <strain evidence="1">MPI-SDFR-AT-0117</strain>
    </source>
</reference>
<dbReference type="PANTHER" id="PTHR38886:SF1">
    <property type="entry name" value="NACHT-NTPASE AND P-LOOP NTPASES N-TERMINAL DOMAIN-CONTAINING PROTEIN"/>
    <property type="match status" value="1"/>
</dbReference>
<evidence type="ECO:0000313" key="2">
    <source>
        <dbReference type="Proteomes" id="UP000770015"/>
    </source>
</evidence>
<feature type="non-terminal residue" evidence="1">
    <location>
        <position position="1"/>
    </location>
</feature>
<comment type="caution">
    <text evidence="1">The sequence shown here is derived from an EMBL/GenBank/DDBJ whole genome shotgun (WGS) entry which is preliminary data.</text>
</comment>
<accession>A0A9P9A854</accession>
<dbReference type="AlphaFoldDB" id="A0A9P9A854"/>
<dbReference type="OrthoDB" id="3045089at2759"/>
<organism evidence="1 2">
    <name type="scientific">Plectosphaerella plurivora</name>
    <dbReference type="NCBI Taxonomy" id="936078"/>
    <lineage>
        <taxon>Eukaryota</taxon>
        <taxon>Fungi</taxon>
        <taxon>Dikarya</taxon>
        <taxon>Ascomycota</taxon>
        <taxon>Pezizomycotina</taxon>
        <taxon>Sordariomycetes</taxon>
        <taxon>Hypocreomycetidae</taxon>
        <taxon>Glomerellales</taxon>
        <taxon>Plectosphaerellaceae</taxon>
        <taxon>Plectosphaerella</taxon>
    </lineage>
</organism>
<dbReference type="EMBL" id="JAGSXJ010000012">
    <property type="protein sequence ID" value="KAH6686631.1"/>
    <property type="molecule type" value="Genomic_DNA"/>
</dbReference>
<protein>
    <recommendedName>
        <fullName evidence="3">Fungal N-terminal domain-containing protein</fullName>
    </recommendedName>
</protein>
<evidence type="ECO:0000313" key="1">
    <source>
        <dbReference type="EMBL" id="KAH6686631.1"/>
    </source>
</evidence>
<name>A0A9P9A854_9PEZI</name>
<keyword evidence="2" id="KW-1185">Reference proteome</keyword>
<gene>
    <name evidence="1" type="ORF">F5X68DRAFT_261670</name>
</gene>
<proteinExistence type="predicted"/>
<evidence type="ECO:0008006" key="3">
    <source>
        <dbReference type="Google" id="ProtNLM"/>
    </source>
</evidence>
<dbReference type="PANTHER" id="PTHR38886">
    <property type="entry name" value="SESA DOMAIN-CONTAINING PROTEIN"/>
    <property type="match status" value="1"/>
</dbReference>
<dbReference type="Proteomes" id="UP000770015">
    <property type="component" value="Unassembled WGS sequence"/>
</dbReference>